<feature type="non-terminal residue" evidence="1">
    <location>
        <position position="139"/>
    </location>
</feature>
<dbReference type="EMBL" id="QJKJ01009774">
    <property type="protein sequence ID" value="RDX75627.1"/>
    <property type="molecule type" value="Genomic_DNA"/>
</dbReference>
<dbReference type="AlphaFoldDB" id="A0A371FBF9"/>
<dbReference type="Proteomes" id="UP000257109">
    <property type="component" value="Unassembled WGS sequence"/>
</dbReference>
<organism evidence="1 2">
    <name type="scientific">Mucuna pruriens</name>
    <name type="common">Velvet bean</name>
    <name type="synonym">Dolichos pruriens</name>
    <dbReference type="NCBI Taxonomy" id="157652"/>
    <lineage>
        <taxon>Eukaryota</taxon>
        <taxon>Viridiplantae</taxon>
        <taxon>Streptophyta</taxon>
        <taxon>Embryophyta</taxon>
        <taxon>Tracheophyta</taxon>
        <taxon>Spermatophyta</taxon>
        <taxon>Magnoliopsida</taxon>
        <taxon>eudicotyledons</taxon>
        <taxon>Gunneridae</taxon>
        <taxon>Pentapetalae</taxon>
        <taxon>rosids</taxon>
        <taxon>fabids</taxon>
        <taxon>Fabales</taxon>
        <taxon>Fabaceae</taxon>
        <taxon>Papilionoideae</taxon>
        <taxon>50 kb inversion clade</taxon>
        <taxon>NPAAA clade</taxon>
        <taxon>indigoferoid/millettioid clade</taxon>
        <taxon>Phaseoleae</taxon>
        <taxon>Mucuna</taxon>
    </lineage>
</organism>
<name>A0A371FBF9_MUCPR</name>
<proteinExistence type="predicted"/>
<comment type="caution">
    <text evidence="1">The sequence shown here is derived from an EMBL/GenBank/DDBJ whole genome shotgun (WGS) entry which is preliminary data.</text>
</comment>
<evidence type="ECO:0000313" key="2">
    <source>
        <dbReference type="Proteomes" id="UP000257109"/>
    </source>
</evidence>
<evidence type="ECO:0008006" key="3">
    <source>
        <dbReference type="Google" id="ProtNLM"/>
    </source>
</evidence>
<protein>
    <recommendedName>
        <fullName evidence="3">Mitochondrial protein</fullName>
    </recommendedName>
</protein>
<gene>
    <name evidence="1" type="ORF">CR513_44470</name>
</gene>
<sequence>MSIAMHLTPFLNMDDSNKKIDQTTYKSMIRSLLYLDASKPDVMFSILLTLDCSLRNMISKVRKRQGTKALSIAKVEYIAAAHNCYGSSINLKTITYFRKGIFDIKFISTEHHLANTFAKHFLEDKLIHNGDLIGMKFIK</sequence>
<evidence type="ECO:0000313" key="1">
    <source>
        <dbReference type="EMBL" id="RDX75627.1"/>
    </source>
</evidence>
<dbReference type="OrthoDB" id="414945at2759"/>
<accession>A0A371FBF9</accession>
<reference evidence="1" key="1">
    <citation type="submission" date="2018-05" db="EMBL/GenBank/DDBJ databases">
        <title>Draft genome of Mucuna pruriens seed.</title>
        <authorList>
            <person name="Nnadi N.E."/>
            <person name="Vos R."/>
            <person name="Hasami M.H."/>
            <person name="Devisetty U.K."/>
            <person name="Aguiy J.C."/>
        </authorList>
    </citation>
    <scope>NUCLEOTIDE SEQUENCE [LARGE SCALE GENOMIC DNA]</scope>
    <source>
        <strain evidence="1">JCA_2017</strain>
    </source>
</reference>
<keyword evidence="2" id="KW-1185">Reference proteome</keyword>